<evidence type="ECO:0008006" key="4">
    <source>
        <dbReference type="Google" id="ProtNLM"/>
    </source>
</evidence>
<evidence type="ECO:0000313" key="2">
    <source>
        <dbReference type="EMBL" id="MDE5419968.1"/>
    </source>
</evidence>
<keyword evidence="1" id="KW-0472">Membrane</keyword>
<feature type="transmembrane region" description="Helical" evidence="1">
    <location>
        <begin position="155"/>
        <end position="175"/>
    </location>
</feature>
<keyword evidence="3" id="KW-1185">Reference proteome</keyword>
<reference evidence="2 3" key="1">
    <citation type="submission" date="2022-01" db="EMBL/GenBank/DDBJ databases">
        <title>Labilibaculum sp. nov, a marine bacterium isolated from Antarctica.</title>
        <authorList>
            <person name="Dai W."/>
        </authorList>
    </citation>
    <scope>NUCLEOTIDE SEQUENCE [LARGE SCALE GENOMIC DNA]</scope>
    <source>
        <strain evidence="2 3">DW002</strain>
    </source>
</reference>
<name>A0ABT5VZF9_9BACT</name>
<evidence type="ECO:0000313" key="3">
    <source>
        <dbReference type="Proteomes" id="UP001528920"/>
    </source>
</evidence>
<accession>A0ABT5VZF9</accession>
<sequence>MDKKILIRLFLLFIPIAYLTYLFHEFGHWIVGELLGNDMSYSLNNVNVKNGHYIGENHKLLSSIGGPLFTILQSFIFLLIIEKYKTVYVYPFVFFAFFTRFFSLVFGGFENQDEAVISASLEIGKYTVAIFVVLILLLMVWRASKILKINLKCNCIFYAISTLCVLIVIGTYLYIL</sequence>
<proteinExistence type="predicted"/>
<dbReference type="RefSeq" id="WP_275111299.1">
    <property type="nucleotide sequence ID" value="NZ_JAKJSC010000007.1"/>
</dbReference>
<evidence type="ECO:0000256" key="1">
    <source>
        <dbReference type="SAM" id="Phobius"/>
    </source>
</evidence>
<dbReference type="EMBL" id="JAKJSC010000007">
    <property type="protein sequence ID" value="MDE5419968.1"/>
    <property type="molecule type" value="Genomic_DNA"/>
</dbReference>
<dbReference type="Proteomes" id="UP001528920">
    <property type="component" value="Unassembled WGS sequence"/>
</dbReference>
<comment type="caution">
    <text evidence="2">The sequence shown here is derived from an EMBL/GenBank/DDBJ whole genome shotgun (WGS) entry which is preliminary data.</text>
</comment>
<feature type="transmembrane region" description="Helical" evidence="1">
    <location>
        <begin position="5"/>
        <end position="24"/>
    </location>
</feature>
<feature type="transmembrane region" description="Helical" evidence="1">
    <location>
        <begin position="87"/>
        <end position="106"/>
    </location>
</feature>
<keyword evidence="1" id="KW-0812">Transmembrane</keyword>
<protein>
    <recommendedName>
        <fullName evidence="4">Peptidase M50 domain-containing protein</fullName>
    </recommendedName>
</protein>
<gene>
    <name evidence="2" type="ORF">L3049_18420</name>
</gene>
<organism evidence="2 3">
    <name type="scientific">Paralabilibaculum antarcticum</name>
    <dbReference type="NCBI Taxonomy" id="2912572"/>
    <lineage>
        <taxon>Bacteria</taxon>
        <taxon>Pseudomonadati</taxon>
        <taxon>Bacteroidota</taxon>
        <taxon>Bacteroidia</taxon>
        <taxon>Marinilabiliales</taxon>
        <taxon>Marinifilaceae</taxon>
        <taxon>Paralabilibaculum</taxon>
    </lineage>
</organism>
<feature type="transmembrane region" description="Helical" evidence="1">
    <location>
        <begin position="126"/>
        <end position="143"/>
    </location>
</feature>
<feature type="transmembrane region" description="Helical" evidence="1">
    <location>
        <begin position="60"/>
        <end position="80"/>
    </location>
</feature>
<keyword evidence="1" id="KW-1133">Transmembrane helix</keyword>